<dbReference type="SMART" id="SM00850">
    <property type="entry name" value="LytTR"/>
    <property type="match status" value="1"/>
</dbReference>
<feature type="transmembrane region" description="Helical" evidence="1">
    <location>
        <begin position="12"/>
        <end position="35"/>
    </location>
</feature>
<evidence type="ECO:0000256" key="1">
    <source>
        <dbReference type="SAM" id="Phobius"/>
    </source>
</evidence>
<evidence type="ECO:0000313" key="4">
    <source>
        <dbReference type="Proteomes" id="UP000315540"/>
    </source>
</evidence>
<dbReference type="OrthoDB" id="9781059at2"/>
<evidence type="ECO:0000259" key="2">
    <source>
        <dbReference type="PROSITE" id="PS50930"/>
    </source>
</evidence>
<keyword evidence="1" id="KW-0812">Transmembrane</keyword>
<dbReference type="Proteomes" id="UP000315540">
    <property type="component" value="Unassembled WGS sequence"/>
</dbReference>
<protein>
    <submittedName>
        <fullName evidence="3">LytTR family transcriptional regulator</fullName>
    </submittedName>
</protein>
<proteinExistence type="predicted"/>
<dbReference type="InterPro" id="IPR007492">
    <property type="entry name" value="LytTR_DNA-bd_dom"/>
</dbReference>
<keyword evidence="1" id="KW-0472">Membrane</keyword>
<feature type="transmembrane region" description="Helical" evidence="1">
    <location>
        <begin position="80"/>
        <end position="99"/>
    </location>
</feature>
<feature type="transmembrane region" description="Helical" evidence="1">
    <location>
        <begin position="47"/>
        <end position="68"/>
    </location>
</feature>
<dbReference type="EMBL" id="VFWZ01000001">
    <property type="protein sequence ID" value="TPN88952.1"/>
    <property type="molecule type" value="Genomic_DNA"/>
</dbReference>
<organism evidence="3 4">
    <name type="scientific">Aquimarina algicola</name>
    <dbReference type="NCBI Taxonomy" id="2589995"/>
    <lineage>
        <taxon>Bacteria</taxon>
        <taxon>Pseudomonadati</taxon>
        <taxon>Bacteroidota</taxon>
        <taxon>Flavobacteriia</taxon>
        <taxon>Flavobacteriales</taxon>
        <taxon>Flavobacteriaceae</taxon>
        <taxon>Aquimarina</taxon>
    </lineage>
</organism>
<dbReference type="PROSITE" id="PS50930">
    <property type="entry name" value="HTH_LYTTR"/>
    <property type="match status" value="1"/>
</dbReference>
<dbReference type="GO" id="GO:0003677">
    <property type="term" value="F:DNA binding"/>
    <property type="evidence" value="ECO:0007669"/>
    <property type="project" value="InterPro"/>
</dbReference>
<name>A0A504JJI9_9FLAO</name>
<evidence type="ECO:0000313" key="3">
    <source>
        <dbReference type="EMBL" id="TPN88952.1"/>
    </source>
</evidence>
<dbReference type="Pfam" id="PF04397">
    <property type="entry name" value="LytTR"/>
    <property type="match status" value="1"/>
</dbReference>
<sequence length="261" mass="30865">MSNKNFIMFRSLSRHTILFIHVSFWILYYIIFGIIWVKEGDYKASFYLEFVLLPVRIFSVYLTVLYLIPQFLLKKKFFHFLILYISLLFIASAVQRLFMHFFVDDYNDFTFLQIFDINALLRAIILINSTVVFVSSVYILDYYFEEKEKNKLLSVNIPKKTLELRSNKRVYTIAEDEIIHIEGLGNYITYHLADDSTIVVYNGLKKALQELSDSFIRIHKSHIINKEKVKSYSKDNIELLNGKLLPIGNSVDFNMIVEFLK</sequence>
<feature type="domain" description="HTH LytTR-type" evidence="2">
    <location>
        <begin position="162"/>
        <end position="240"/>
    </location>
</feature>
<keyword evidence="1" id="KW-1133">Transmembrane helix</keyword>
<dbReference type="AlphaFoldDB" id="A0A504JJI9"/>
<accession>A0A504JJI9</accession>
<reference evidence="3 4" key="1">
    <citation type="submission" date="2019-06" db="EMBL/GenBank/DDBJ databases">
        <authorList>
            <person name="Meng X."/>
        </authorList>
    </citation>
    <scope>NUCLEOTIDE SEQUENCE [LARGE SCALE GENOMIC DNA]</scope>
    <source>
        <strain evidence="3 4">M625</strain>
    </source>
</reference>
<feature type="transmembrane region" description="Helical" evidence="1">
    <location>
        <begin position="119"/>
        <end position="144"/>
    </location>
</feature>
<keyword evidence="4" id="KW-1185">Reference proteome</keyword>
<dbReference type="Gene3D" id="2.40.50.1020">
    <property type="entry name" value="LytTr DNA-binding domain"/>
    <property type="match status" value="1"/>
</dbReference>
<comment type="caution">
    <text evidence="3">The sequence shown here is derived from an EMBL/GenBank/DDBJ whole genome shotgun (WGS) entry which is preliminary data.</text>
</comment>
<gene>
    <name evidence="3" type="ORF">FHK87_01670</name>
</gene>